<feature type="transmembrane region" description="Helical" evidence="1">
    <location>
        <begin position="49"/>
        <end position="72"/>
    </location>
</feature>
<dbReference type="RefSeq" id="WP_037457854.1">
    <property type="nucleotide sequence ID" value="NZ_AVFL01000021.1"/>
</dbReference>
<dbReference type="STRING" id="1385369.N825_15645"/>
<feature type="transmembrane region" description="Helical" evidence="1">
    <location>
        <begin position="130"/>
        <end position="150"/>
    </location>
</feature>
<feature type="domain" description="Copper resistance protein D" evidence="2">
    <location>
        <begin position="45"/>
        <end position="143"/>
    </location>
</feature>
<dbReference type="OrthoDB" id="8419862at2"/>
<evidence type="ECO:0000256" key="1">
    <source>
        <dbReference type="SAM" id="Phobius"/>
    </source>
</evidence>
<organism evidence="3 4">
    <name type="scientific">Skermanella stibiiresistens SB22</name>
    <dbReference type="NCBI Taxonomy" id="1385369"/>
    <lineage>
        <taxon>Bacteria</taxon>
        <taxon>Pseudomonadati</taxon>
        <taxon>Pseudomonadota</taxon>
        <taxon>Alphaproteobacteria</taxon>
        <taxon>Rhodospirillales</taxon>
        <taxon>Azospirillaceae</taxon>
        <taxon>Skermanella</taxon>
    </lineage>
</organism>
<evidence type="ECO:0000313" key="4">
    <source>
        <dbReference type="Proteomes" id="UP000019486"/>
    </source>
</evidence>
<reference evidence="3 4" key="1">
    <citation type="submission" date="2013-08" db="EMBL/GenBank/DDBJ databases">
        <title>The genome sequence of Skermanella stibiiresistens.</title>
        <authorList>
            <person name="Zhu W."/>
            <person name="Wang G."/>
        </authorList>
    </citation>
    <scope>NUCLEOTIDE SEQUENCE [LARGE SCALE GENOMIC DNA]</scope>
    <source>
        <strain evidence="3 4">SB22</strain>
    </source>
</reference>
<keyword evidence="1" id="KW-0812">Transmembrane</keyword>
<name>W9GW67_9PROT</name>
<evidence type="ECO:0000313" key="3">
    <source>
        <dbReference type="EMBL" id="EWY38064.1"/>
    </source>
</evidence>
<evidence type="ECO:0000259" key="2">
    <source>
        <dbReference type="Pfam" id="PF05425"/>
    </source>
</evidence>
<protein>
    <submittedName>
        <fullName evidence="3">Membrane protein</fullName>
    </submittedName>
</protein>
<keyword evidence="1" id="KW-0472">Membrane</keyword>
<comment type="caution">
    <text evidence="3">The sequence shown here is derived from an EMBL/GenBank/DDBJ whole genome shotgun (WGS) entry which is preliminary data.</text>
</comment>
<proteinExistence type="predicted"/>
<accession>W9GW67</accession>
<dbReference type="Pfam" id="PF05425">
    <property type="entry name" value="CopD"/>
    <property type="match status" value="1"/>
</dbReference>
<feature type="transmembrane region" description="Helical" evidence="1">
    <location>
        <begin position="84"/>
        <end position="102"/>
    </location>
</feature>
<keyword evidence="1" id="KW-1133">Transmembrane helix</keyword>
<gene>
    <name evidence="3" type="ORF">N825_15645</name>
</gene>
<dbReference type="InterPro" id="IPR008457">
    <property type="entry name" value="Cu-R_CopD_dom"/>
</dbReference>
<sequence>MIFALPLHGIAAAIWVGGMFFAYMALRPAAGALEPPQRLKLWRGTFDKFFPWVWAAVASLLITGYAMIFLHFGGFAGAGLHVHIMHGIGLIMMALFAHLFFAPWKRLKLAVDTGDWVAGGRNLGQIRKIVGINLILGLITVAVGSGGRYWP</sequence>
<dbReference type="GO" id="GO:0016020">
    <property type="term" value="C:membrane"/>
    <property type="evidence" value="ECO:0007669"/>
    <property type="project" value="InterPro"/>
</dbReference>
<dbReference type="EMBL" id="AVFL01000021">
    <property type="protein sequence ID" value="EWY38064.1"/>
    <property type="molecule type" value="Genomic_DNA"/>
</dbReference>
<dbReference type="PATRIC" id="fig|1385369.3.peg.4983"/>
<dbReference type="Proteomes" id="UP000019486">
    <property type="component" value="Unassembled WGS sequence"/>
</dbReference>
<keyword evidence="4" id="KW-1185">Reference proteome</keyword>
<feature type="transmembrane region" description="Helical" evidence="1">
    <location>
        <begin position="6"/>
        <end position="28"/>
    </location>
</feature>
<dbReference type="AlphaFoldDB" id="W9GW67"/>